<dbReference type="AlphaFoldDB" id="A0A397JV35"/>
<keyword evidence="2" id="KW-1185">Reference proteome</keyword>
<sequence length="319" mass="36139">MPPQKNKSTTIYQLALDSKFNTPGTYTQFEKAFVDEEMTVNIIKDLSDNQLEKLALDSKFNTPGTYTQFEKAFVDEEMTVNIIKDLSDNQLEKLGETENITPNVNGEYYYLEDNKPYNSANIDAKNIVLPSLESSALRLSNRSLIILSSSIFMKLLPIDICEVTFVRRRFIKVPLNLYPSILIKSSTDEDNSVNIDVKNIVLPSLESSALRLSNRSLIILSSSIFMNIDICEVTFVRRQFIKVPLNLYPSILIKSSTDEDNSANIDAKNIVLPSLESSAFRLSNCSLIILSSSIFMKLLPFEYCKVLILGFLKILKSYF</sequence>
<reference evidence="1 2" key="1">
    <citation type="submission" date="2018-08" db="EMBL/GenBank/DDBJ databases">
        <title>Genome and evolution of the arbuscular mycorrhizal fungus Diversispora epigaea (formerly Glomus versiforme) and its bacterial endosymbionts.</title>
        <authorList>
            <person name="Sun X."/>
            <person name="Fei Z."/>
            <person name="Harrison M."/>
        </authorList>
    </citation>
    <scope>NUCLEOTIDE SEQUENCE [LARGE SCALE GENOMIC DNA]</scope>
    <source>
        <strain evidence="1 2">IT104</strain>
    </source>
</reference>
<evidence type="ECO:0000313" key="1">
    <source>
        <dbReference type="EMBL" id="RHZ89946.1"/>
    </source>
</evidence>
<name>A0A397JV35_9GLOM</name>
<accession>A0A397JV35</accession>
<evidence type="ECO:0000313" key="2">
    <source>
        <dbReference type="Proteomes" id="UP000266861"/>
    </source>
</evidence>
<proteinExistence type="predicted"/>
<gene>
    <name evidence="1" type="ORF">Glove_9g122</name>
</gene>
<organism evidence="1 2">
    <name type="scientific">Diversispora epigaea</name>
    <dbReference type="NCBI Taxonomy" id="1348612"/>
    <lineage>
        <taxon>Eukaryota</taxon>
        <taxon>Fungi</taxon>
        <taxon>Fungi incertae sedis</taxon>
        <taxon>Mucoromycota</taxon>
        <taxon>Glomeromycotina</taxon>
        <taxon>Glomeromycetes</taxon>
        <taxon>Diversisporales</taxon>
        <taxon>Diversisporaceae</taxon>
        <taxon>Diversispora</taxon>
    </lineage>
</organism>
<dbReference type="EMBL" id="PQFF01000007">
    <property type="protein sequence ID" value="RHZ89946.1"/>
    <property type="molecule type" value="Genomic_DNA"/>
</dbReference>
<protein>
    <submittedName>
        <fullName evidence="1">Uncharacterized protein</fullName>
    </submittedName>
</protein>
<comment type="caution">
    <text evidence="1">The sequence shown here is derived from an EMBL/GenBank/DDBJ whole genome shotgun (WGS) entry which is preliminary data.</text>
</comment>
<dbReference type="Proteomes" id="UP000266861">
    <property type="component" value="Unassembled WGS sequence"/>
</dbReference>